<evidence type="ECO:0000313" key="2">
    <source>
        <dbReference type="Proteomes" id="UP000694561"/>
    </source>
</evidence>
<dbReference type="Ensembl" id="ENSMMNT00015004992.1">
    <property type="protein sequence ID" value="ENSMMNP00015004537.1"/>
    <property type="gene ID" value="ENSMMNG00015003438.1"/>
</dbReference>
<dbReference type="GeneTree" id="ENSGT01010000228899"/>
<protein>
    <submittedName>
        <fullName evidence="1">Uncharacterized protein</fullName>
    </submittedName>
</protein>
<organism evidence="1 2">
    <name type="scientific">Monodon monoceros</name>
    <name type="common">Narwhal</name>
    <name type="synonym">Ceratodon monodon</name>
    <dbReference type="NCBI Taxonomy" id="40151"/>
    <lineage>
        <taxon>Eukaryota</taxon>
        <taxon>Metazoa</taxon>
        <taxon>Chordata</taxon>
        <taxon>Craniata</taxon>
        <taxon>Vertebrata</taxon>
        <taxon>Euteleostomi</taxon>
        <taxon>Mammalia</taxon>
        <taxon>Eutheria</taxon>
        <taxon>Laurasiatheria</taxon>
        <taxon>Artiodactyla</taxon>
        <taxon>Whippomorpha</taxon>
        <taxon>Cetacea</taxon>
        <taxon>Odontoceti</taxon>
        <taxon>Monodontidae</taxon>
        <taxon>Monodon</taxon>
    </lineage>
</organism>
<reference evidence="1" key="1">
    <citation type="submission" date="2025-08" db="UniProtKB">
        <authorList>
            <consortium name="Ensembl"/>
        </authorList>
    </citation>
    <scope>IDENTIFICATION</scope>
</reference>
<evidence type="ECO:0000313" key="1">
    <source>
        <dbReference type="Ensembl" id="ENSMMNP00015004537.1"/>
    </source>
</evidence>
<reference evidence="1" key="2">
    <citation type="submission" date="2025-09" db="UniProtKB">
        <authorList>
            <consortium name="Ensembl"/>
        </authorList>
    </citation>
    <scope>IDENTIFICATION</scope>
</reference>
<keyword evidence="2" id="KW-1185">Reference proteome</keyword>
<dbReference type="AlphaFoldDB" id="A0A8C6AQR4"/>
<proteinExistence type="predicted"/>
<dbReference type="Proteomes" id="UP000694561">
    <property type="component" value="Unplaced"/>
</dbReference>
<name>A0A8C6AQR4_MONMO</name>
<sequence>RKLKGTALGYLNFYHKTGGKVSRAPVVEGLVLNRSVCCIFVTKCNKQKPLLDAVILSSIKINSSREQILALPIKK</sequence>
<accession>A0A8C6AQR4</accession>